<keyword evidence="5 10" id="KW-0133">Cell shape</keyword>
<dbReference type="InterPro" id="IPR007235">
    <property type="entry name" value="Glyco_trans_28_C"/>
</dbReference>
<evidence type="ECO:0000256" key="9">
    <source>
        <dbReference type="ARBA" id="ARBA00023316"/>
    </source>
</evidence>
<comment type="subcellular location">
    <subcellularLocation>
        <location evidence="10">Cell membrane</location>
        <topology evidence="10">Peripheral membrane protein</topology>
        <orientation evidence="10">Cytoplasmic side</orientation>
    </subcellularLocation>
</comment>
<dbReference type="GO" id="GO:0071555">
    <property type="term" value="P:cell wall organization"/>
    <property type="evidence" value="ECO:0007669"/>
    <property type="project" value="UniProtKB-KW"/>
</dbReference>
<evidence type="ECO:0000256" key="5">
    <source>
        <dbReference type="ARBA" id="ARBA00022960"/>
    </source>
</evidence>
<keyword evidence="8 10" id="KW-0131">Cell cycle</keyword>
<dbReference type="GO" id="GO:0051991">
    <property type="term" value="F:UDP-N-acetyl-D-glucosamine:N-acetylmuramoyl-L-alanyl-D-glutamyl-meso-2,6-diaminopimelyl-D-alanyl-D-alanine-diphosphoundecaprenol 4-beta-N-acetylglucosaminlytransferase activity"/>
    <property type="evidence" value="ECO:0007669"/>
    <property type="project" value="RHEA"/>
</dbReference>
<reference evidence="14 15" key="1">
    <citation type="submission" date="2019-06" db="EMBL/GenBank/DDBJ databases">
        <title>Sequencing the genomes of 1000 actinobacteria strains.</title>
        <authorList>
            <person name="Klenk H.-P."/>
        </authorList>
    </citation>
    <scope>NUCLEOTIDE SEQUENCE [LARGE SCALE GENOMIC DNA]</scope>
    <source>
        <strain evidence="14 15">DSM 4813</strain>
    </source>
</reference>
<dbReference type="EC" id="2.4.1.227" evidence="10"/>
<dbReference type="InterPro" id="IPR006009">
    <property type="entry name" value="GlcNAc_MurG"/>
</dbReference>
<dbReference type="GO" id="GO:0009252">
    <property type="term" value="P:peptidoglycan biosynthetic process"/>
    <property type="evidence" value="ECO:0007669"/>
    <property type="project" value="UniProtKB-UniRule"/>
</dbReference>
<dbReference type="Pfam" id="PF03033">
    <property type="entry name" value="Glyco_transf_28"/>
    <property type="match status" value="1"/>
</dbReference>
<dbReference type="Pfam" id="PF04101">
    <property type="entry name" value="Glyco_tran_28_C"/>
    <property type="match status" value="1"/>
</dbReference>
<comment type="catalytic activity">
    <reaction evidence="10">
        <text>di-trans,octa-cis-undecaprenyl diphospho-N-acetyl-alpha-D-muramoyl-L-alanyl-D-glutamyl-meso-2,6-diaminopimeloyl-D-alanyl-D-alanine + UDP-N-acetyl-alpha-D-glucosamine = di-trans,octa-cis-undecaprenyl diphospho-[N-acetyl-alpha-D-glucosaminyl-(1-&gt;4)]-N-acetyl-alpha-D-muramoyl-L-alanyl-D-glutamyl-meso-2,6-diaminopimeloyl-D-alanyl-D-alanine + UDP + H(+)</text>
        <dbReference type="Rhea" id="RHEA:31227"/>
        <dbReference type="ChEBI" id="CHEBI:15378"/>
        <dbReference type="ChEBI" id="CHEBI:57705"/>
        <dbReference type="ChEBI" id="CHEBI:58223"/>
        <dbReference type="ChEBI" id="CHEBI:61387"/>
        <dbReference type="ChEBI" id="CHEBI:61388"/>
        <dbReference type="EC" id="2.4.1.227"/>
    </reaction>
</comment>
<dbReference type="UniPathway" id="UPA00219"/>
<evidence type="ECO:0000313" key="15">
    <source>
        <dbReference type="Proteomes" id="UP000315389"/>
    </source>
</evidence>
<evidence type="ECO:0000256" key="6">
    <source>
        <dbReference type="ARBA" id="ARBA00022984"/>
    </source>
</evidence>
<dbReference type="Gene3D" id="3.40.50.2000">
    <property type="entry name" value="Glycogen Phosphorylase B"/>
    <property type="match status" value="2"/>
</dbReference>
<comment type="caution">
    <text evidence="10">Lacks conserved residue(s) required for the propagation of feature annotation.</text>
</comment>
<evidence type="ECO:0000256" key="1">
    <source>
        <dbReference type="ARBA" id="ARBA00022475"/>
    </source>
</evidence>
<comment type="function">
    <text evidence="10">Cell wall formation. Catalyzes the transfer of a GlcNAc subunit on undecaprenyl-pyrophosphoryl-MurNAc-pentapeptide (lipid intermediate I) to form undecaprenyl-pyrophosphoryl-MurNAc-(pentapeptide)GlcNAc (lipid intermediate II).</text>
</comment>
<name>A0A542ZW78_RARFA</name>
<feature type="binding site" evidence="10">
    <location>
        <position position="206"/>
    </location>
    <ligand>
        <name>UDP-N-acetyl-alpha-D-glucosamine</name>
        <dbReference type="ChEBI" id="CHEBI:57705"/>
    </ligand>
</feature>
<dbReference type="GO" id="GO:0050511">
    <property type="term" value="F:undecaprenyldiphospho-muramoylpentapeptide beta-N-acetylglucosaminyltransferase activity"/>
    <property type="evidence" value="ECO:0007669"/>
    <property type="project" value="UniProtKB-UniRule"/>
</dbReference>
<keyword evidence="6 10" id="KW-0573">Peptidoglycan synthesis</keyword>
<keyword evidence="7 10" id="KW-0472">Membrane</keyword>
<dbReference type="EMBL" id="VFOS01000001">
    <property type="protein sequence ID" value="TQL64617.1"/>
    <property type="molecule type" value="Genomic_DNA"/>
</dbReference>
<evidence type="ECO:0000259" key="13">
    <source>
        <dbReference type="Pfam" id="PF04101"/>
    </source>
</evidence>
<dbReference type="Proteomes" id="UP000315389">
    <property type="component" value="Unassembled WGS sequence"/>
</dbReference>
<comment type="caution">
    <text evidence="14">The sequence shown here is derived from an EMBL/GenBank/DDBJ whole genome shotgun (WGS) entry which is preliminary data.</text>
</comment>
<keyword evidence="3 10" id="KW-0328">Glycosyltransferase</keyword>
<evidence type="ECO:0000256" key="11">
    <source>
        <dbReference type="SAM" id="MobiDB-lite"/>
    </source>
</evidence>
<comment type="pathway">
    <text evidence="10">Cell wall biogenesis; peptidoglycan biosynthesis.</text>
</comment>
<evidence type="ECO:0000313" key="14">
    <source>
        <dbReference type="EMBL" id="TQL64617.1"/>
    </source>
</evidence>
<dbReference type="GO" id="GO:0051301">
    <property type="term" value="P:cell division"/>
    <property type="evidence" value="ECO:0007669"/>
    <property type="project" value="UniProtKB-KW"/>
</dbReference>
<dbReference type="NCBIfam" id="TIGR01133">
    <property type="entry name" value="murG"/>
    <property type="match status" value="1"/>
</dbReference>
<dbReference type="GO" id="GO:0008360">
    <property type="term" value="P:regulation of cell shape"/>
    <property type="evidence" value="ECO:0007669"/>
    <property type="project" value="UniProtKB-KW"/>
</dbReference>
<dbReference type="CDD" id="cd03785">
    <property type="entry name" value="GT28_MurG"/>
    <property type="match status" value="1"/>
</dbReference>
<feature type="binding site" evidence="10">
    <location>
        <position position="306"/>
    </location>
    <ligand>
        <name>UDP-N-acetyl-alpha-D-glucosamine</name>
        <dbReference type="ChEBI" id="CHEBI:57705"/>
    </ligand>
</feature>
<evidence type="ECO:0000256" key="3">
    <source>
        <dbReference type="ARBA" id="ARBA00022676"/>
    </source>
</evidence>
<feature type="domain" description="Glycosyl transferase family 28 C-terminal" evidence="13">
    <location>
        <begin position="199"/>
        <end position="361"/>
    </location>
</feature>
<keyword evidence="2 10" id="KW-0132">Cell division</keyword>
<evidence type="ECO:0000256" key="8">
    <source>
        <dbReference type="ARBA" id="ARBA00023306"/>
    </source>
</evidence>
<protein>
    <recommendedName>
        <fullName evidence="10">UDP-N-acetylglucosamine--N-acetylmuramyl-(pentapeptide) pyrophosphoryl-undecaprenol N-acetylglucosamine transferase</fullName>
        <ecNumber evidence="10">2.4.1.227</ecNumber>
    </recommendedName>
    <alternativeName>
        <fullName evidence="10">Undecaprenyl-PP-MurNAc-pentapeptide-UDPGlcNAc GlcNAc transferase</fullName>
    </alternativeName>
</protein>
<sequence length="391" mass="40606">MVKAMSVLLAGGGTAGHVNPLLATADGLRQSNPATLITVLGTATGLEAELVPARGYDLRTIARVPLPRRPSKELLTLPSRFRGAIRDVKDILRQTGADVVVGFGGFVATPAYVAARRLGIPIVIHEQNARPGLANRLGARWATAVATTFASTPIRGAHQVGLPLRSEVERLASARLSGLDEASVTAAKVELGLAANLPVLLVTGGSLGAARLNAAVVGALADLVGHTNIVHLTGKGKSVEPLRARAGLPEDLRGRYLAQEYSTDITSLFAIADLVLARAGAGTVAELTALGLPAVYVPLPIGNGEQERNIADVVAAGGGVHVRDAQLTADWIRDELAPLIGDRMRLATMGRAARSTGRVDATAELVRIVERIGSGDRGRTSPTADDAEDPK</sequence>
<dbReference type="SUPFAM" id="SSF53756">
    <property type="entry name" value="UDP-Glycosyltransferase/glycogen phosphorylase"/>
    <property type="match status" value="1"/>
</dbReference>
<proteinExistence type="inferred from homology"/>
<evidence type="ECO:0000259" key="12">
    <source>
        <dbReference type="Pfam" id="PF03033"/>
    </source>
</evidence>
<feature type="domain" description="Glycosyltransferase family 28 N-terminal" evidence="12">
    <location>
        <begin position="7"/>
        <end position="146"/>
    </location>
</feature>
<dbReference type="RefSeq" id="WP_246046032.1">
    <property type="nucleotide sequence ID" value="NZ_BAAASV010000001.1"/>
</dbReference>
<dbReference type="PANTHER" id="PTHR21015:SF22">
    <property type="entry name" value="GLYCOSYLTRANSFERASE"/>
    <property type="match status" value="1"/>
</dbReference>
<evidence type="ECO:0000256" key="7">
    <source>
        <dbReference type="ARBA" id="ARBA00023136"/>
    </source>
</evidence>
<dbReference type="GO" id="GO:0005975">
    <property type="term" value="P:carbohydrate metabolic process"/>
    <property type="evidence" value="ECO:0007669"/>
    <property type="project" value="InterPro"/>
</dbReference>
<gene>
    <name evidence="10" type="primary">murG</name>
    <name evidence="14" type="ORF">FB461_1126</name>
</gene>
<feature type="binding site" evidence="10">
    <location>
        <begin position="14"/>
        <end position="16"/>
    </location>
    <ligand>
        <name>UDP-N-acetyl-alpha-D-glucosamine</name>
        <dbReference type="ChEBI" id="CHEBI:57705"/>
    </ligand>
</feature>
<keyword evidence="4 10" id="KW-0808">Transferase</keyword>
<dbReference type="InterPro" id="IPR004276">
    <property type="entry name" value="GlycoTrans_28_N"/>
</dbReference>
<accession>A0A542ZW78</accession>
<keyword evidence="1 10" id="KW-1003">Cell membrane</keyword>
<dbReference type="PANTHER" id="PTHR21015">
    <property type="entry name" value="UDP-N-ACETYLGLUCOSAMINE--N-ACETYLMURAMYL-(PENTAPEPTIDE) PYROPHOSPHORYL-UNDECAPRENOL N-ACETYLGLUCOSAMINE TRANSFERASE 1"/>
    <property type="match status" value="1"/>
</dbReference>
<dbReference type="GO" id="GO:0005886">
    <property type="term" value="C:plasma membrane"/>
    <property type="evidence" value="ECO:0007669"/>
    <property type="project" value="UniProtKB-SubCell"/>
</dbReference>
<comment type="similarity">
    <text evidence="10">Belongs to the glycosyltransferase 28 family. MurG subfamily.</text>
</comment>
<evidence type="ECO:0000256" key="10">
    <source>
        <dbReference type="HAMAP-Rule" id="MF_00033"/>
    </source>
</evidence>
<organism evidence="14 15">
    <name type="scientific">Rarobacter faecitabidus</name>
    <dbReference type="NCBI Taxonomy" id="13243"/>
    <lineage>
        <taxon>Bacteria</taxon>
        <taxon>Bacillati</taxon>
        <taxon>Actinomycetota</taxon>
        <taxon>Actinomycetes</taxon>
        <taxon>Micrococcales</taxon>
        <taxon>Rarobacteraceae</taxon>
        <taxon>Rarobacter</taxon>
    </lineage>
</organism>
<dbReference type="HAMAP" id="MF_00033">
    <property type="entry name" value="MurG"/>
    <property type="match status" value="1"/>
</dbReference>
<keyword evidence="9 10" id="KW-0961">Cell wall biogenesis/degradation</keyword>
<keyword evidence="15" id="KW-1185">Reference proteome</keyword>
<feature type="binding site" evidence="10">
    <location>
        <position position="165"/>
    </location>
    <ligand>
        <name>UDP-N-acetyl-alpha-D-glucosamine</name>
        <dbReference type="ChEBI" id="CHEBI:57705"/>
    </ligand>
</feature>
<dbReference type="AlphaFoldDB" id="A0A542ZW78"/>
<evidence type="ECO:0000256" key="4">
    <source>
        <dbReference type="ARBA" id="ARBA00022679"/>
    </source>
</evidence>
<feature type="region of interest" description="Disordered" evidence="11">
    <location>
        <begin position="372"/>
        <end position="391"/>
    </location>
</feature>
<evidence type="ECO:0000256" key="2">
    <source>
        <dbReference type="ARBA" id="ARBA00022618"/>
    </source>
</evidence>
<feature type="binding site" evidence="10">
    <location>
        <position position="128"/>
    </location>
    <ligand>
        <name>UDP-N-acetyl-alpha-D-glucosamine</name>
        <dbReference type="ChEBI" id="CHEBI:57705"/>
    </ligand>
</feature>